<name>A0A956NDM8_UNCEI</name>
<dbReference type="InterPro" id="IPR019734">
    <property type="entry name" value="TPR_rpt"/>
</dbReference>
<dbReference type="SUPFAM" id="SSF48452">
    <property type="entry name" value="TPR-like"/>
    <property type="match status" value="2"/>
</dbReference>
<dbReference type="Gene3D" id="1.25.40.10">
    <property type="entry name" value="Tetratricopeptide repeat domain"/>
    <property type="match status" value="2"/>
</dbReference>
<dbReference type="AlphaFoldDB" id="A0A956NDM8"/>
<evidence type="ECO:0000313" key="4">
    <source>
        <dbReference type="Proteomes" id="UP000739538"/>
    </source>
</evidence>
<dbReference type="Proteomes" id="UP000739538">
    <property type="component" value="Unassembled WGS sequence"/>
</dbReference>
<reference evidence="3" key="2">
    <citation type="journal article" date="2021" name="Microbiome">
        <title>Successional dynamics and alternative stable states in a saline activated sludge microbial community over 9 years.</title>
        <authorList>
            <person name="Wang Y."/>
            <person name="Ye J."/>
            <person name="Ju F."/>
            <person name="Liu L."/>
            <person name="Boyd J.A."/>
            <person name="Deng Y."/>
            <person name="Parks D.H."/>
            <person name="Jiang X."/>
            <person name="Yin X."/>
            <person name="Woodcroft B.J."/>
            <person name="Tyson G.W."/>
            <person name="Hugenholtz P."/>
            <person name="Polz M.F."/>
            <person name="Zhang T."/>
        </authorList>
    </citation>
    <scope>NUCLEOTIDE SEQUENCE</scope>
    <source>
        <strain evidence="3">HKST-UBA02</strain>
    </source>
</reference>
<proteinExistence type="predicted"/>
<dbReference type="EMBL" id="JAGQHS010000082">
    <property type="protein sequence ID" value="MCA9757123.1"/>
    <property type="molecule type" value="Genomic_DNA"/>
</dbReference>
<dbReference type="InterPro" id="IPR024983">
    <property type="entry name" value="CHAT_dom"/>
</dbReference>
<dbReference type="PROSITE" id="PS50005">
    <property type="entry name" value="TPR"/>
    <property type="match status" value="1"/>
</dbReference>
<reference evidence="3" key="1">
    <citation type="submission" date="2020-04" db="EMBL/GenBank/DDBJ databases">
        <authorList>
            <person name="Zhang T."/>
        </authorList>
    </citation>
    <scope>NUCLEOTIDE SEQUENCE</scope>
    <source>
        <strain evidence="3">HKST-UBA02</strain>
    </source>
</reference>
<dbReference type="InterPro" id="IPR011990">
    <property type="entry name" value="TPR-like_helical_dom_sf"/>
</dbReference>
<accession>A0A956NDM8</accession>
<dbReference type="Pfam" id="PF12770">
    <property type="entry name" value="CHAT"/>
    <property type="match status" value="1"/>
</dbReference>
<comment type="caution">
    <text evidence="3">The sequence shown here is derived from an EMBL/GenBank/DDBJ whole genome shotgun (WGS) entry which is preliminary data.</text>
</comment>
<feature type="repeat" description="TPR" evidence="1">
    <location>
        <begin position="154"/>
        <end position="187"/>
    </location>
</feature>
<organism evidence="3 4">
    <name type="scientific">Eiseniibacteriota bacterium</name>
    <dbReference type="NCBI Taxonomy" id="2212470"/>
    <lineage>
        <taxon>Bacteria</taxon>
        <taxon>Candidatus Eiseniibacteriota</taxon>
    </lineage>
</organism>
<dbReference type="SMART" id="SM00028">
    <property type="entry name" value="TPR"/>
    <property type="match status" value="6"/>
</dbReference>
<feature type="domain" description="CHAT" evidence="2">
    <location>
        <begin position="747"/>
        <end position="1003"/>
    </location>
</feature>
<gene>
    <name evidence="3" type="ORF">KDA27_15065</name>
</gene>
<evidence type="ECO:0000256" key="1">
    <source>
        <dbReference type="PROSITE-ProRule" id="PRU00339"/>
    </source>
</evidence>
<sequence>MTAAPLDIARIRQVPSAELARLVTDGLPGEAWRWVRDLRDEALRYYSTDAREARNIGRRAVELADLIDEPRAIGWGHRILAEALLYSGRMNEAEDEYALATAAWRTAKESAALGQLLVGRIHVATLLGRHDLVEELAAEARSLLEDAGDDLYLAKLGINLGNARFQRDRYNEALEAYDKGLAILDRIAERDETVLSVEVNRAVVLGHVDRDEEALELYEELESECTERELELLLAQIRMNAGDVHCLRSEFDRALQRLTQATDYFRKTDHPAFLGACLLNRAEVYYQLNLHREANELASEAAEVFAGIGLTYDEALAQCQTAITALAMGEIRPALRQIRRARRLFDKDENAARSAYIRLIWAEALFLRQRYSESEQHVTEAIRRFRKLGLPRWEAASSVLLARLRVKRRRAKSPAGMLRRMLEKLPRNLYPLQSYRLLEMLGEVLDESGKKADAERAYREALACLEDLRVRIPTEDSKLSFLQDKTHLYDRLIGLELTRRTPSVDRLFDAMERSRAQSLWDRLRNPNQYLTADGNASRAEAKSPEGDEELERARHRLSWLHTRLSRLELGTVGERTQAETLRGRLAEAEVAYSRLLRRFEERLPGRRAERAAAQGPDAHAEPSPLELVRGRLPDGWGWVSYHVGPSFALAVIVTAAGTSWCRLADDVGTRVRALCDRLDFQWGAAAMTSLRSRGASTAVALSEPTATTTSAATAAASVSQTGSATNGIGQPKTIDPMMLLGRSTDAILSELYSLLWEPIVRLGLPEVRGWIVSPHGPVHRVPLHALRGPDGYLIESQDVAVSPSARVFGQLPRAVPVREVRSAFVAGVLSSQLPAVETEVQHVVRHLRVPKTMAHLNPDRSDIFNHTPGAGIVHLAAHGSLRRDNPAYSFIELADGPLYVHDLLHLQLPSSTVVLTACSSARGSAPAGDEWIGLARGFLQAGASTVIASLWPIQDEPTVELMDCFYEELTSGLTAPEALGAAMRRLMRTRPHPWHWASFAVLGGVDQ</sequence>
<dbReference type="PANTHER" id="PTHR10098">
    <property type="entry name" value="RAPSYN-RELATED"/>
    <property type="match status" value="1"/>
</dbReference>
<evidence type="ECO:0000259" key="2">
    <source>
        <dbReference type="Pfam" id="PF12770"/>
    </source>
</evidence>
<keyword evidence="1" id="KW-0802">TPR repeat</keyword>
<evidence type="ECO:0000313" key="3">
    <source>
        <dbReference type="EMBL" id="MCA9757123.1"/>
    </source>
</evidence>
<protein>
    <submittedName>
        <fullName evidence="3">CHAT domain-containing protein</fullName>
    </submittedName>
</protein>